<sequence>MARAMWQPLTAAGLLGCPVAGMDC</sequence>
<name>Q5HYN3_HUMAN</name>
<dbReference type="PROSITE" id="PS51257">
    <property type="entry name" value="PROKAR_LIPOPROTEIN"/>
    <property type="match status" value="1"/>
</dbReference>
<reference evidence="1" key="1">
    <citation type="submission" date="2005-01" db="EMBL/GenBank/DDBJ databases">
        <authorList>
            <consortium name="The German cDNA Consortium"/>
            <person name="Wambutt R."/>
            <person name="Heubner D."/>
            <person name="Mewes H.W."/>
            <person name="Weil B."/>
            <person name="Amid C."/>
            <person name="Osanger A."/>
            <person name="Fobo G."/>
            <person name="Han M."/>
            <person name="Wiemann S."/>
        </authorList>
    </citation>
    <scope>NUCLEOTIDE SEQUENCE</scope>
    <source>
        <tissue evidence="1">Liver</tissue>
    </source>
</reference>
<gene>
    <name evidence="1" type="primary">DKFZp779N1911</name>
</gene>
<evidence type="ECO:0000313" key="1">
    <source>
        <dbReference type="EMBL" id="CAI46015.1"/>
    </source>
</evidence>
<organism evidence="1">
    <name type="scientific">Homo sapiens</name>
    <name type="common">Human</name>
    <dbReference type="NCBI Taxonomy" id="9606"/>
    <lineage>
        <taxon>Eukaryota</taxon>
        <taxon>Metazoa</taxon>
        <taxon>Chordata</taxon>
        <taxon>Craniata</taxon>
        <taxon>Vertebrata</taxon>
        <taxon>Euteleostomi</taxon>
        <taxon>Mammalia</taxon>
        <taxon>Eutheria</taxon>
        <taxon>Euarchontoglires</taxon>
        <taxon>Primates</taxon>
        <taxon>Haplorrhini</taxon>
        <taxon>Catarrhini</taxon>
        <taxon>Hominidae</taxon>
        <taxon>Homo</taxon>
    </lineage>
</organism>
<proteinExistence type="evidence at transcript level"/>
<accession>Q5HYN3</accession>
<protein>
    <submittedName>
        <fullName evidence="1">Uncharacterized protein DKFZp779N1911</fullName>
    </submittedName>
</protein>
<dbReference type="EMBL" id="BX537493">
    <property type="protein sequence ID" value="CAI46015.1"/>
    <property type="molecule type" value="mRNA"/>
</dbReference>
<dbReference type="AlphaFoldDB" id="Q5HYN3"/>